<dbReference type="PANTHER" id="PTHR34406">
    <property type="entry name" value="PROTEIN YCEI"/>
    <property type="match status" value="1"/>
</dbReference>
<sequence>MLNTLLSLITVFTLGSADTKDVKVTESTIKWEATKVVGGGHEGTVILKEADLKLKGSELKGGSFVVDMTTINSTDLEGEWKDKLDGHLKSDDFFSVEKNPTAKFVITKVKKTGNGSYEVTGDITIKGKTETISFPATLTESGDKVTADATITLDRSKFDVRYGSSSFFDDLGDKAISDEFKLIVSLVASK</sequence>
<gene>
    <name evidence="2" type="ORF">N7U62_15720</name>
</gene>
<evidence type="ECO:0000259" key="1">
    <source>
        <dbReference type="SMART" id="SM00867"/>
    </source>
</evidence>
<dbReference type="EMBL" id="JAOYOD010000001">
    <property type="protein sequence ID" value="MCV9388129.1"/>
    <property type="molecule type" value="Genomic_DNA"/>
</dbReference>
<dbReference type="RefSeq" id="WP_264138958.1">
    <property type="nucleotide sequence ID" value="NZ_JAOYOD010000001.1"/>
</dbReference>
<accession>A0ABT3CX63</accession>
<dbReference type="SMART" id="SM00867">
    <property type="entry name" value="YceI"/>
    <property type="match status" value="1"/>
</dbReference>
<keyword evidence="3" id="KW-1185">Reference proteome</keyword>
<name>A0ABT3CX63_9BACT</name>
<dbReference type="InterPro" id="IPR007372">
    <property type="entry name" value="Lipid/polyisoprenoid-bd_YceI"/>
</dbReference>
<dbReference type="Gene3D" id="2.40.128.110">
    <property type="entry name" value="Lipid/polyisoprenoid-binding, YceI-like"/>
    <property type="match status" value="1"/>
</dbReference>
<dbReference type="Pfam" id="PF04264">
    <property type="entry name" value="YceI"/>
    <property type="match status" value="1"/>
</dbReference>
<protein>
    <submittedName>
        <fullName evidence="2">YceI family protein</fullName>
    </submittedName>
</protein>
<evidence type="ECO:0000313" key="2">
    <source>
        <dbReference type="EMBL" id="MCV9388129.1"/>
    </source>
</evidence>
<dbReference type="SUPFAM" id="SSF101874">
    <property type="entry name" value="YceI-like"/>
    <property type="match status" value="1"/>
</dbReference>
<feature type="domain" description="Lipid/polyisoprenoid-binding YceI-like" evidence="1">
    <location>
        <begin position="19"/>
        <end position="189"/>
    </location>
</feature>
<dbReference type="Proteomes" id="UP001300692">
    <property type="component" value="Unassembled WGS sequence"/>
</dbReference>
<organism evidence="2 3">
    <name type="scientific">Reichenbachiella ulvae</name>
    <dbReference type="NCBI Taxonomy" id="2980104"/>
    <lineage>
        <taxon>Bacteria</taxon>
        <taxon>Pseudomonadati</taxon>
        <taxon>Bacteroidota</taxon>
        <taxon>Cytophagia</taxon>
        <taxon>Cytophagales</taxon>
        <taxon>Reichenbachiellaceae</taxon>
        <taxon>Reichenbachiella</taxon>
    </lineage>
</organism>
<reference evidence="2 3" key="1">
    <citation type="submission" date="2022-10" db="EMBL/GenBank/DDBJ databases">
        <title>Comparative genomics and taxonomic characterization of three novel marine species of genus Reichenbachiella exhibiting antioxidant and polysaccharide degradation activities.</title>
        <authorList>
            <person name="Muhammad N."/>
            <person name="Lee Y.-J."/>
            <person name="Ko J."/>
            <person name="Kim S.-G."/>
        </authorList>
    </citation>
    <scope>NUCLEOTIDE SEQUENCE [LARGE SCALE GENOMIC DNA]</scope>
    <source>
        <strain evidence="2 3">ABR2-5</strain>
    </source>
</reference>
<dbReference type="PANTHER" id="PTHR34406:SF1">
    <property type="entry name" value="PROTEIN YCEI"/>
    <property type="match status" value="1"/>
</dbReference>
<evidence type="ECO:0000313" key="3">
    <source>
        <dbReference type="Proteomes" id="UP001300692"/>
    </source>
</evidence>
<comment type="caution">
    <text evidence="2">The sequence shown here is derived from an EMBL/GenBank/DDBJ whole genome shotgun (WGS) entry which is preliminary data.</text>
</comment>
<proteinExistence type="predicted"/>
<dbReference type="InterPro" id="IPR036761">
    <property type="entry name" value="TTHA0802/YceI-like_sf"/>
</dbReference>